<evidence type="ECO:0000256" key="2">
    <source>
        <dbReference type="ARBA" id="ARBA00022598"/>
    </source>
</evidence>
<name>A0ABN0HB28_9LEPT</name>
<dbReference type="InterPro" id="IPR011761">
    <property type="entry name" value="ATP-grasp"/>
</dbReference>
<evidence type="ECO:0000313" key="5">
    <source>
        <dbReference type="EMBL" id="EJZ42874.1"/>
    </source>
</evidence>
<dbReference type="PANTHER" id="PTHR23132:SF23">
    <property type="entry name" value="D-ALANINE--D-ALANINE LIGASE B"/>
    <property type="match status" value="1"/>
</dbReference>
<keyword evidence="2 5" id="KW-0436">Ligase</keyword>
<dbReference type="SUPFAM" id="SSF56059">
    <property type="entry name" value="Glutathione synthetase ATP-binding domain-like"/>
    <property type="match status" value="1"/>
</dbReference>
<evidence type="ECO:0000259" key="4">
    <source>
        <dbReference type="PROSITE" id="PS50975"/>
    </source>
</evidence>
<dbReference type="InterPro" id="IPR013815">
    <property type="entry name" value="ATP_grasp_subdomain_1"/>
</dbReference>
<dbReference type="Pfam" id="PF07478">
    <property type="entry name" value="Dala_Dala_lig_C"/>
    <property type="match status" value="1"/>
</dbReference>
<dbReference type="InterPro" id="IPR011095">
    <property type="entry name" value="Dala_Dala_lig_C"/>
</dbReference>
<keyword evidence="6" id="KW-1185">Reference proteome</keyword>
<dbReference type="Gene3D" id="3.30.1490.20">
    <property type="entry name" value="ATP-grasp fold, A domain"/>
    <property type="match status" value="1"/>
</dbReference>
<dbReference type="GO" id="GO:0016874">
    <property type="term" value="F:ligase activity"/>
    <property type="evidence" value="ECO:0007669"/>
    <property type="project" value="UniProtKB-KW"/>
</dbReference>
<dbReference type="Gene3D" id="3.30.470.20">
    <property type="entry name" value="ATP-grasp fold, B domain"/>
    <property type="match status" value="1"/>
</dbReference>
<dbReference type="Proteomes" id="UP000018720">
    <property type="component" value="Unassembled WGS sequence"/>
</dbReference>
<dbReference type="PROSITE" id="PS50975">
    <property type="entry name" value="ATP_GRASP"/>
    <property type="match status" value="1"/>
</dbReference>
<accession>A0ABN0HB28</accession>
<proteinExistence type="inferred from homology"/>
<keyword evidence="3" id="KW-0067">ATP-binding</keyword>
<gene>
    <name evidence="5" type="ORF">LEP1GSC178_3132</name>
</gene>
<dbReference type="PANTHER" id="PTHR23132">
    <property type="entry name" value="D-ALANINE--D-ALANINE LIGASE"/>
    <property type="match status" value="1"/>
</dbReference>
<reference evidence="5 6" key="1">
    <citation type="submission" date="2012-08" db="EMBL/GenBank/DDBJ databases">
        <authorList>
            <person name="Harkins D.M."/>
            <person name="Durkin A.S."/>
            <person name="Selengut J.D."/>
            <person name="Sanka R."/>
            <person name="DePew J."/>
            <person name="Purushe J."/>
            <person name="Matthias M.A."/>
            <person name="Vinetz J.M."/>
            <person name="Sutton G.G."/>
            <person name="Nelson W.C."/>
            <person name="Fouts D.E."/>
        </authorList>
    </citation>
    <scope>NUCLEOTIDE SEQUENCE [LARGE SCALE GENOMIC DNA]</scope>
    <source>
        <strain evidence="5 6">MMD4847</strain>
    </source>
</reference>
<evidence type="ECO:0000256" key="3">
    <source>
        <dbReference type="PROSITE-ProRule" id="PRU00409"/>
    </source>
</evidence>
<organism evidence="5 6">
    <name type="scientific">Leptospira licerasiae str. MMD4847</name>
    <dbReference type="NCBI Taxonomy" id="1049971"/>
    <lineage>
        <taxon>Bacteria</taxon>
        <taxon>Pseudomonadati</taxon>
        <taxon>Spirochaetota</taxon>
        <taxon>Spirochaetia</taxon>
        <taxon>Leptospirales</taxon>
        <taxon>Leptospiraceae</taxon>
        <taxon>Leptospira</taxon>
    </lineage>
</organism>
<dbReference type="EMBL" id="AHOM02000004">
    <property type="protein sequence ID" value="EJZ42874.1"/>
    <property type="molecule type" value="Genomic_DNA"/>
</dbReference>
<feature type="domain" description="ATP-grasp" evidence="4">
    <location>
        <begin position="140"/>
        <end position="359"/>
    </location>
</feature>
<dbReference type="RefSeq" id="WP_008590360.1">
    <property type="nucleotide sequence ID" value="NZ_AHOM02000004.1"/>
</dbReference>
<comment type="similarity">
    <text evidence="1">Belongs to the D-alanine--D-alanine ligase family.</text>
</comment>
<comment type="caution">
    <text evidence="5">The sequence shown here is derived from an EMBL/GenBank/DDBJ whole genome shotgun (WGS) entry which is preliminary data.</text>
</comment>
<sequence length="382" mass="43173">MNSDSPSVLIVADIQNQDLDPKDTQEWEDANSVQEIKRTLETLGEKVGIIESPSKLLQKLLDYSLLEPQDRPVLFHLVEGFRSRNREALLPAIAEYSGFPHTGSDAYAQNLSLDKHLSKLFCVLAGVPTSPWSIMEKDSVEVTTLLDVARNLNSTSNNAKDAVRDSDSVFRGNRIPLESEFPVFFKPRFEGSSLGVGEENLILDRAALDQFIEAKFQKYSSWICESYLPGEEWTLAVIGSPGYGYRVSQVARISLENSTEKLYGEITKTKLSMPEKLHFDLDIERSEYIQKSSLELCKLLKTAGAVRLDWKADGQGKPMFLEWNLTPGLSSYYSSFPICYSQSLGTYSDLMKELLEIAREEFLTERFLYSRLKKEKQTSGID</sequence>
<evidence type="ECO:0000256" key="1">
    <source>
        <dbReference type="ARBA" id="ARBA00010871"/>
    </source>
</evidence>
<keyword evidence="3" id="KW-0547">Nucleotide-binding</keyword>
<evidence type="ECO:0000313" key="6">
    <source>
        <dbReference type="Proteomes" id="UP000018720"/>
    </source>
</evidence>
<protein>
    <submittedName>
        <fullName evidence="5">D-ala D-ala ligase C-terminal domain protein</fullName>
    </submittedName>
</protein>